<dbReference type="InterPro" id="IPR036270">
    <property type="entry name" value="UPF0358_sf"/>
</dbReference>
<evidence type="ECO:0000313" key="4">
    <source>
        <dbReference type="Proteomes" id="UP000249099"/>
    </source>
</evidence>
<dbReference type="EMBL" id="NAQV01000015">
    <property type="protein sequence ID" value="RAN63447.1"/>
    <property type="molecule type" value="Genomic_DNA"/>
</dbReference>
<dbReference type="OrthoDB" id="2135235at2"/>
<proteinExistence type="predicted"/>
<evidence type="ECO:0000313" key="3">
    <source>
        <dbReference type="Proteomes" id="UP000190409"/>
    </source>
</evidence>
<dbReference type="Proteomes" id="UP000190409">
    <property type="component" value="Unassembled WGS sequence"/>
</dbReference>
<dbReference type="InterPro" id="IPR009983">
    <property type="entry name" value="UPF0358"/>
</dbReference>
<dbReference type="Gene3D" id="1.10.287.750">
    <property type="entry name" value="SO2669-like"/>
    <property type="match status" value="1"/>
</dbReference>
<evidence type="ECO:0000313" key="2">
    <source>
        <dbReference type="EMBL" id="RAN63447.1"/>
    </source>
</evidence>
<reference evidence="2 4" key="2">
    <citation type="submission" date="2017-03" db="EMBL/GenBank/DDBJ databases">
        <title>wgs assembly of Dolosigranulum pigrum KPL CDC strains.</title>
        <authorList>
            <person name="Brugger S.D."/>
            <person name="Pettigrew M."/>
            <person name="Kong Y."/>
            <person name="Lemon K.P."/>
        </authorList>
    </citation>
    <scope>NUCLEOTIDE SEQUENCE [LARGE SCALE GENOMIC DNA]</scope>
    <source>
        <strain evidence="2 4">KPL1931_CDC4294-98</strain>
    </source>
</reference>
<dbReference type="EMBL" id="MUYF01000003">
    <property type="protein sequence ID" value="OOL81147.1"/>
    <property type="molecule type" value="Genomic_DNA"/>
</dbReference>
<protein>
    <submittedName>
        <fullName evidence="1">Uncharacterized protein</fullName>
    </submittedName>
</protein>
<dbReference type="GeneID" id="42694185"/>
<comment type="caution">
    <text evidence="1">The sequence shown here is derived from an EMBL/GenBank/DDBJ whole genome shotgun (WGS) entry which is preliminary data.</text>
</comment>
<gene>
    <name evidence="2" type="ORF">B8A44_04815</name>
    <name evidence="1" type="ORF">BWX42_04750</name>
</gene>
<dbReference type="SUPFAM" id="SSF140404">
    <property type="entry name" value="EF2458-like"/>
    <property type="match status" value="1"/>
</dbReference>
<sequence>MNKLKTAYAKDVLLEDVEKISNLIENQRHLCVACPAFEEVIDTQLFGFSKKIEFAVRMDMIDEEEGQLMLSDLEKHLSDVYDHAIDQVQQTDGLD</sequence>
<dbReference type="Proteomes" id="UP000249099">
    <property type="component" value="Unassembled WGS sequence"/>
</dbReference>
<dbReference type="RefSeq" id="WP_004635720.1">
    <property type="nucleotide sequence ID" value="NZ_CAJHJL010000002.1"/>
</dbReference>
<dbReference type="AlphaFoldDB" id="A0A1S8KN32"/>
<evidence type="ECO:0000313" key="1">
    <source>
        <dbReference type="EMBL" id="OOL81147.1"/>
    </source>
</evidence>
<name>A0A1S8KN32_9LACT</name>
<reference evidence="1 3" key="1">
    <citation type="submission" date="2017-01" db="EMBL/GenBank/DDBJ databases">
        <title>Complete Genome Sequence of Dolosigranulum pigrum isolated from a Patient with interstitial lung disease.</title>
        <authorList>
            <person name="Mukhopadhyay R."/>
            <person name="Joaquin J."/>
            <person name="Hogue R."/>
            <person name="Fitzgerald S."/>
            <person name="Jospin G."/>
            <person name="Eisen J.A."/>
            <person name="Chaturvedi V."/>
        </authorList>
    </citation>
    <scope>NUCLEOTIDE SEQUENCE [LARGE SCALE GENOMIC DNA]</scope>
    <source>
        <strain evidence="1 3">15S00348</strain>
    </source>
</reference>
<dbReference type="Pfam" id="PF07408">
    <property type="entry name" value="DUF1507"/>
    <property type="match status" value="1"/>
</dbReference>
<accession>A0A1S8KN32</accession>
<organism evidence="1 3">
    <name type="scientific">Dolosigranulum pigrum</name>
    <dbReference type="NCBI Taxonomy" id="29394"/>
    <lineage>
        <taxon>Bacteria</taxon>
        <taxon>Bacillati</taxon>
        <taxon>Bacillota</taxon>
        <taxon>Bacilli</taxon>
        <taxon>Lactobacillales</taxon>
        <taxon>Carnobacteriaceae</taxon>
        <taxon>Dolosigranulum</taxon>
    </lineage>
</organism>